<dbReference type="CDD" id="cd12438">
    <property type="entry name" value="RRM_CNOT4"/>
    <property type="match status" value="1"/>
</dbReference>
<keyword evidence="2" id="KW-0479">Metal-binding</keyword>
<dbReference type="SMART" id="SM00361">
    <property type="entry name" value="RRM_1"/>
    <property type="match status" value="1"/>
</dbReference>
<dbReference type="FunFam" id="3.30.40.10:FF:000006">
    <property type="entry name" value="CCR4-NOT transcription complex subunit 4"/>
    <property type="match status" value="1"/>
</dbReference>
<comment type="subcellular location">
    <subcellularLocation>
        <location evidence="1">Nucleus</location>
    </subcellularLocation>
</comment>
<keyword evidence="5 9" id="KW-0694">RNA-binding</keyword>
<keyword evidence="14" id="KW-1185">Reference proteome</keyword>
<dbReference type="InterPro" id="IPR001841">
    <property type="entry name" value="Znf_RING"/>
</dbReference>
<feature type="domain" description="RRM" evidence="12">
    <location>
        <begin position="128"/>
        <end position="213"/>
    </location>
</feature>
<feature type="region of interest" description="Disordered" evidence="10">
    <location>
        <begin position="77"/>
        <end position="118"/>
    </location>
</feature>
<dbReference type="Gene3D" id="3.30.40.10">
    <property type="entry name" value="Zinc/RING finger domain, C3HC4 (zinc finger)"/>
    <property type="match status" value="1"/>
</dbReference>
<evidence type="ECO:0000313" key="14">
    <source>
        <dbReference type="Proteomes" id="UP001057455"/>
    </source>
</evidence>
<dbReference type="GO" id="GO:0004842">
    <property type="term" value="F:ubiquitin-protein transferase activity"/>
    <property type="evidence" value="ECO:0007669"/>
    <property type="project" value="InterPro"/>
</dbReference>
<dbReference type="PANTHER" id="PTHR12603">
    <property type="entry name" value="CCR4-NOT TRANSCRIPTION COMPLEX RELATED"/>
    <property type="match status" value="1"/>
</dbReference>
<protein>
    <recommendedName>
        <fullName evidence="15">CCR4-NOT transcription complex subunit 4</fullName>
    </recommendedName>
</protein>
<evidence type="ECO:0008006" key="15">
    <source>
        <dbReference type="Google" id="ProtNLM"/>
    </source>
</evidence>
<dbReference type="InterPro" id="IPR034261">
    <property type="entry name" value="CNOT4_RRM"/>
</dbReference>
<dbReference type="PROSITE" id="PS50102">
    <property type="entry name" value="RRM"/>
    <property type="match status" value="1"/>
</dbReference>
<evidence type="ECO:0000256" key="1">
    <source>
        <dbReference type="ARBA" id="ARBA00004123"/>
    </source>
</evidence>
<dbReference type="GO" id="GO:0008270">
    <property type="term" value="F:zinc ion binding"/>
    <property type="evidence" value="ECO:0007669"/>
    <property type="project" value="UniProtKB-KW"/>
</dbReference>
<keyword evidence="4" id="KW-0862">Zinc</keyword>
<evidence type="ECO:0000259" key="11">
    <source>
        <dbReference type="PROSITE" id="PS50089"/>
    </source>
</evidence>
<dbReference type="InterPro" id="IPR039780">
    <property type="entry name" value="Mot2"/>
</dbReference>
<evidence type="ECO:0000256" key="5">
    <source>
        <dbReference type="ARBA" id="ARBA00022884"/>
    </source>
</evidence>
<dbReference type="GO" id="GO:0030014">
    <property type="term" value="C:CCR4-NOT complex"/>
    <property type="evidence" value="ECO:0007669"/>
    <property type="project" value="InterPro"/>
</dbReference>
<keyword evidence="7" id="KW-0539">Nucleus</keyword>
<name>A0A9W5WU76_BABOV</name>
<evidence type="ECO:0000256" key="8">
    <source>
        <dbReference type="PROSITE-ProRule" id="PRU00175"/>
    </source>
</evidence>
<dbReference type="InterPro" id="IPR013083">
    <property type="entry name" value="Znf_RING/FYVE/PHD"/>
</dbReference>
<dbReference type="Proteomes" id="UP001057455">
    <property type="component" value="Unassembled WGS sequence"/>
</dbReference>
<evidence type="ECO:0000256" key="3">
    <source>
        <dbReference type="ARBA" id="ARBA00022771"/>
    </source>
</evidence>
<dbReference type="PROSITE" id="PS50089">
    <property type="entry name" value="ZF_RING_2"/>
    <property type="match status" value="1"/>
</dbReference>
<evidence type="ECO:0000256" key="7">
    <source>
        <dbReference type="ARBA" id="ARBA00023242"/>
    </source>
</evidence>
<dbReference type="CDD" id="cd16618">
    <property type="entry name" value="mRING-HC-C4C4_CNOT4"/>
    <property type="match status" value="1"/>
</dbReference>
<dbReference type="PANTHER" id="PTHR12603:SF0">
    <property type="entry name" value="CCR4-NOT TRANSCRIPTION COMPLEX SUBUNIT 4"/>
    <property type="match status" value="1"/>
</dbReference>
<dbReference type="EMBL" id="BLIY01000007">
    <property type="protein sequence ID" value="GFE53621.1"/>
    <property type="molecule type" value="Genomic_DNA"/>
</dbReference>
<comment type="caution">
    <text evidence="13">The sequence shown here is derived from an EMBL/GenBank/DDBJ whole genome shotgun (WGS) entry which is preliminary data.</text>
</comment>
<evidence type="ECO:0000256" key="9">
    <source>
        <dbReference type="PROSITE-ProRule" id="PRU00176"/>
    </source>
</evidence>
<dbReference type="InterPro" id="IPR003954">
    <property type="entry name" value="RRM_euk-type"/>
</dbReference>
<dbReference type="GO" id="GO:0003723">
    <property type="term" value="F:RNA binding"/>
    <property type="evidence" value="ECO:0007669"/>
    <property type="project" value="UniProtKB-UniRule"/>
</dbReference>
<accession>A0A9W5WU76</accession>
<sequence>MKMLDGRKADAAGKDADDELLCPLCMEVLDETDRNFYPCTCDYQVCLWCLHYLRTTMGNKCPACRRDYDESTMKYKTIPRTQVNNRAHVTKKRRDPGDKDATTRDDNGASPRHRNTQNLREMRVIQRNLVYVVGIPAKLAKKEILKQHEYFGQYGKIQHIVINKSQAYNAHVGGASYTAYITYSKKYEAANAIQAIDGSYVNGKLLRASYGTTKYCTFFLKGLKCNNVDCFYLHRYGDESERISKEELTNLMHKAVKSGIGLGPHALENATMSKIHLDAANRSMDNEELDDIAKEAHLAQMDDDGVDAFTGHHLGVPSERDSSSWANVASGFKTGNDRTDSGLESLYRHTDDLHYTLAGMDSFSNDFDTYRSQKIPSDFQTSNSFVNGYLSTSDPDSNVRIGALDQHEMMKRLLGTSLLVEMERYNRGDHIIYAEEIPLRKDKMTSKLRLRQDEMVPDDSSTMMGVRWIPSSDALDSVTCHMANKRRQIDGYKGANQVSSSGDGDQPVNTTASTVNHKDIFPEDALIENIMAKVKHHMSMMDAVTKLYQSDGTLADVDVLSPKSSVAHENRGTLSDGDITPIVSSVITSMTVVSPNEPHQELMAEMYVETILDTSLLPESQLFAEMKLHEQLSEHVNKLLEAQNKRDSHFMRHLSELYAS</sequence>
<keyword evidence="3 8" id="KW-0863">Zinc-finger</keyword>
<dbReference type="GO" id="GO:0016567">
    <property type="term" value="P:protein ubiquitination"/>
    <property type="evidence" value="ECO:0007669"/>
    <property type="project" value="TreeGrafter"/>
</dbReference>
<evidence type="ECO:0000313" key="13">
    <source>
        <dbReference type="EMBL" id="GFE53621.1"/>
    </source>
</evidence>
<proteinExistence type="predicted"/>
<dbReference type="SUPFAM" id="SSF54928">
    <property type="entry name" value="RNA-binding domain, RBD"/>
    <property type="match status" value="1"/>
</dbReference>
<feature type="compositionally biased region" description="Basic and acidic residues" evidence="10">
    <location>
        <begin position="95"/>
        <end position="107"/>
    </location>
</feature>
<evidence type="ECO:0000256" key="10">
    <source>
        <dbReference type="SAM" id="MobiDB-lite"/>
    </source>
</evidence>
<feature type="domain" description="RING-type" evidence="11">
    <location>
        <begin position="22"/>
        <end position="65"/>
    </location>
</feature>
<dbReference type="InterPro" id="IPR012677">
    <property type="entry name" value="Nucleotide-bd_a/b_plait_sf"/>
</dbReference>
<keyword evidence="6" id="KW-0175">Coiled coil</keyword>
<evidence type="ECO:0000256" key="2">
    <source>
        <dbReference type="ARBA" id="ARBA00022723"/>
    </source>
</evidence>
<dbReference type="InterPro" id="IPR000504">
    <property type="entry name" value="RRM_dom"/>
</dbReference>
<dbReference type="Gene3D" id="3.30.70.330">
    <property type="match status" value="1"/>
</dbReference>
<dbReference type="SUPFAM" id="SSF57850">
    <property type="entry name" value="RING/U-box"/>
    <property type="match status" value="1"/>
</dbReference>
<dbReference type="InterPro" id="IPR035979">
    <property type="entry name" value="RBD_domain_sf"/>
</dbReference>
<gene>
    <name evidence="13" type="ORF">BaOVIS_010250</name>
</gene>
<dbReference type="AlphaFoldDB" id="A0A9W5WU76"/>
<evidence type="ECO:0000256" key="4">
    <source>
        <dbReference type="ARBA" id="ARBA00022833"/>
    </source>
</evidence>
<evidence type="ECO:0000259" key="12">
    <source>
        <dbReference type="PROSITE" id="PS50102"/>
    </source>
</evidence>
<dbReference type="GO" id="GO:0005634">
    <property type="term" value="C:nucleus"/>
    <property type="evidence" value="ECO:0007669"/>
    <property type="project" value="UniProtKB-SubCell"/>
</dbReference>
<reference evidence="13" key="1">
    <citation type="submission" date="2019-12" db="EMBL/GenBank/DDBJ databases">
        <title>Genome sequence of Babesia ovis.</title>
        <authorList>
            <person name="Yamagishi J."/>
            <person name="Sevinc F."/>
            <person name="Xuan X."/>
        </authorList>
    </citation>
    <scope>NUCLEOTIDE SEQUENCE</scope>
    <source>
        <strain evidence="13">Selcuk</strain>
    </source>
</reference>
<dbReference type="Pfam" id="PF00076">
    <property type="entry name" value="RRM_1"/>
    <property type="match status" value="1"/>
</dbReference>
<organism evidence="13 14">
    <name type="scientific">Babesia ovis</name>
    <dbReference type="NCBI Taxonomy" id="5869"/>
    <lineage>
        <taxon>Eukaryota</taxon>
        <taxon>Sar</taxon>
        <taxon>Alveolata</taxon>
        <taxon>Apicomplexa</taxon>
        <taxon>Aconoidasida</taxon>
        <taxon>Piroplasmida</taxon>
        <taxon>Babesiidae</taxon>
        <taxon>Babesia</taxon>
    </lineage>
</organism>
<evidence type="ECO:0000256" key="6">
    <source>
        <dbReference type="ARBA" id="ARBA00023054"/>
    </source>
</evidence>
<dbReference type="InterPro" id="IPR039515">
    <property type="entry name" value="NOT4_mRING-HC-C4C4"/>
</dbReference>
<dbReference type="Pfam" id="PF14570">
    <property type="entry name" value="zf-RING_4"/>
    <property type="match status" value="1"/>
</dbReference>
<dbReference type="OrthoDB" id="1923159at2759"/>